<dbReference type="Proteomes" id="UP000743760">
    <property type="component" value="Unassembled WGS sequence"/>
</dbReference>
<evidence type="ECO:0000256" key="9">
    <source>
        <dbReference type="ARBA" id="ARBA00022827"/>
    </source>
</evidence>
<dbReference type="PANTHER" id="PTHR42923">
    <property type="entry name" value="PROTOPORPHYRINOGEN OXIDASE"/>
    <property type="match status" value="1"/>
</dbReference>
<dbReference type="AlphaFoldDB" id="A0A9D2ULH0"/>
<evidence type="ECO:0000256" key="1">
    <source>
        <dbReference type="ARBA" id="ARBA00001755"/>
    </source>
</evidence>
<dbReference type="GO" id="GO:0005737">
    <property type="term" value="C:cytoplasm"/>
    <property type="evidence" value="ECO:0007669"/>
    <property type="project" value="UniProtKB-SubCell"/>
</dbReference>
<accession>A0A9D2ULH0</accession>
<reference evidence="14" key="2">
    <citation type="submission" date="2021-09" db="EMBL/GenBank/DDBJ databases">
        <authorList>
            <person name="Gilroy R."/>
        </authorList>
    </citation>
    <scope>NUCLEOTIDE SEQUENCE</scope>
    <source>
        <strain evidence="14">CHK139-4039</strain>
    </source>
</reference>
<keyword evidence="11 12" id="KW-0350">Heme biosynthesis</keyword>
<sequence>MSQITVVGGGVSGLVAAHRLSADHDVTVLEAGDRLGGCLKSTTLDGAVPVGIDTGAEASLNRRPETKNLAAELGLDSVFPSTRHSSQVLSRGSLHAIPKRTIMGVPADAAEVESLIGTEAAERLAAEQLTPPIAADDVSLGVFLSERLGDAIVDSLVDPLLGGVYAGRCRDLSLAETVPALLPAAVEGTSVLDLVAKLLAARDAQAADPGRPAEPVFMSFEGGINRLIPALREAIEARGGQFRLGAGVTGIHRHGHTWTVTTDGTDIESDGLVLATPAHVSAGLLAEAAPT</sequence>
<evidence type="ECO:0000256" key="4">
    <source>
        <dbReference type="ARBA" id="ARBA00004744"/>
    </source>
</evidence>
<dbReference type="GO" id="GO:0006783">
    <property type="term" value="P:heme biosynthetic process"/>
    <property type="evidence" value="ECO:0007669"/>
    <property type="project" value="UniProtKB-UniRule"/>
</dbReference>
<comment type="pathway">
    <text evidence="4 12">Porphyrin-containing compound metabolism; protoheme biosynthesis.</text>
</comment>
<feature type="non-terminal residue" evidence="14">
    <location>
        <position position="291"/>
    </location>
</feature>
<dbReference type="InterPro" id="IPR050464">
    <property type="entry name" value="Zeta_carotene_desat/Oxidored"/>
</dbReference>
<dbReference type="NCBIfam" id="TIGR00562">
    <property type="entry name" value="proto_IX_ox"/>
    <property type="match status" value="1"/>
</dbReference>
<evidence type="ECO:0000313" key="15">
    <source>
        <dbReference type="Proteomes" id="UP000743760"/>
    </source>
</evidence>
<proteinExistence type="inferred from homology"/>
<comment type="similarity">
    <text evidence="5 12">Belongs to the protoporphyrinogen/coproporphyrinogen oxidase family. Coproporphyrinogen III oxidase subfamily.</text>
</comment>
<name>A0A9D2ULH0_BREEP</name>
<organism evidence="14 15">
    <name type="scientific">Brevibacterium epidermidis</name>
    <dbReference type="NCBI Taxonomy" id="1698"/>
    <lineage>
        <taxon>Bacteria</taxon>
        <taxon>Bacillati</taxon>
        <taxon>Actinomycetota</taxon>
        <taxon>Actinomycetes</taxon>
        <taxon>Micrococcales</taxon>
        <taxon>Brevibacteriaceae</taxon>
        <taxon>Brevibacterium</taxon>
    </lineage>
</organism>
<comment type="caution">
    <text evidence="14">The sequence shown here is derived from an EMBL/GenBank/DDBJ whole genome shotgun (WGS) entry which is preliminary data.</text>
</comment>
<keyword evidence="12" id="KW-0963">Cytoplasm</keyword>
<keyword evidence="10 12" id="KW-0560">Oxidoreductase</keyword>
<evidence type="ECO:0000256" key="11">
    <source>
        <dbReference type="ARBA" id="ARBA00023133"/>
    </source>
</evidence>
<dbReference type="PANTHER" id="PTHR42923:SF3">
    <property type="entry name" value="PROTOPORPHYRINOGEN OXIDASE"/>
    <property type="match status" value="1"/>
</dbReference>
<evidence type="ECO:0000256" key="3">
    <source>
        <dbReference type="ARBA" id="ARBA00002185"/>
    </source>
</evidence>
<comment type="cofactor">
    <cofactor evidence="2 12">
        <name>FAD</name>
        <dbReference type="ChEBI" id="CHEBI:57692"/>
    </cofactor>
</comment>
<dbReference type="EC" id="1.3.3.15" evidence="6 12"/>
<dbReference type="SUPFAM" id="SSF51905">
    <property type="entry name" value="FAD/NAD(P)-binding domain"/>
    <property type="match status" value="1"/>
</dbReference>
<dbReference type="GO" id="GO:0004729">
    <property type="term" value="F:oxygen-dependent protoporphyrinogen oxidase activity"/>
    <property type="evidence" value="ECO:0007669"/>
    <property type="project" value="UniProtKB-UniRule"/>
</dbReference>
<evidence type="ECO:0000256" key="12">
    <source>
        <dbReference type="RuleBase" id="RU364052"/>
    </source>
</evidence>
<dbReference type="InterPro" id="IPR002937">
    <property type="entry name" value="Amino_oxidase"/>
</dbReference>
<evidence type="ECO:0000256" key="6">
    <source>
        <dbReference type="ARBA" id="ARBA00012402"/>
    </source>
</evidence>
<reference evidence="14" key="1">
    <citation type="journal article" date="2021" name="PeerJ">
        <title>Extensive microbial diversity within the chicken gut microbiome revealed by metagenomics and culture.</title>
        <authorList>
            <person name="Gilroy R."/>
            <person name="Ravi A."/>
            <person name="Getino M."/>
            <person name="Pursley I."/>
            <person name="Horton D.L."/>
            <person name="Alikhan N.F."/>
            <person name="Baker D."/>
            <person name="Gharbi K."/>
            <person name="Hall N."/>
            <person name="Watson M."/>
            <person name="Adriaenssens E.M."/>
            <person name="Foster-Nyarko E."/>
            <person name="Jarju S."/>
            <person name="Secka A."/>
            <person name="Antonio M."/>
            <person name="Oren A."/>
            <person name="Chaudhuri R.R."/>
            <person name="La Ragione R."/>
            <person name="Hildebrand F."/>
            <person name="Pallen M.J."/>
        </authorList>
    </citation>
    <scope>NUCLEOTIDE SEQUENCE</scope>
    <source>
        <strain evidence="14">CHK139-4039</strain>
    </source>
</reference>
<dbReference type="Pfam" id="PF01593">
    <property type="entry name" value="Amino_oxidase"/>
    <property type="match status" value="1"/>
</dbReference>
<feature type="domain" description="Amine oxidase" evidence="13">
    <location>
        <begin position="11"/>
        <end position="282"/>
    </location>
</feature>
<dbReference type="InterPro" id="IPR004572">
    <property type="entry name" value="Protoporphyrinogen_oxidase"/>
</dbReference>
<dbReference type="Gene3D" id="3.50.50.60">
    <property type="entry name" value="FAD/NAD(P)-binding domain"/>
    <property type="match status" value="1"/>
</dbReference>
<dbReference type="InterPro" id="IPR036188">
    <property type="entry name" value="FAD/NAD-bd_sf"/>
</dbReference>
<evidence type="ECO:0000256" key="10">
    <source>
        <dbReference type="ARBA" id="ARBA00023002"/>
    </source>
</evidence>
<evidence type="ECO:0000256" key="2">
    <source>
        <dbReference type="ARBA" id="ARBA00001974"/>
    </source>
</evidence>
<protein>
    <recommendedName>
        <fullName evidence="7 12">Coproporphyrinogen III oxidase</fullName>
        <ecNumber evidence="6 12">1.3.3.15</ecNumber>
    </recommendedName>
</protein>
<dbReference type="EMBL" id="DYXR01000128">
    <property type="protein sequence ID" value="HJE77108.1"/>
    <property type="molecule type" value="Genomic_DNA"/>
</dbReference>
<comment type="subcellular location">
    <subcellularLocation>
        <location evidence="12">Cytoplasm</location>
    </subcellularLocation>
</comment>
<evidence type="ECO:0000256" key="7">
    <source>
        <dbReference type="ARBA" id="ARBA00019046"/>
    </source>
</evidence>
<comment type="catalytic activity">
    <reaction evidence="1">
        <text>coproporphyrinogen III + 3 O2 = coproporphyrin III + 3 H2O2</text>
        <dbReference type="Rhea" id="RHEA:43436"/>
        <dbReference type="ChEBI" id="CHEBI:15379"/>
        <dbReference type="ChEBI" id="CHEBI:16240"/>
        <dbReference type="ChEBI" id="CHEBI:57309"/>
        <dbReference type="ChEBI" id="CHEBI:131725"/>
        <dbReference type="EC" id="1.3.3.15"/>
    </reaction>
    <physiologicalReaction direction="left-to-right" evidence="1">
        <dbReference type="Rhea" id="RHEA:43437"/>
    </physiologicalReaction>
</comment>
<evidence type="ECO:0000256" key="8">
    <source>
        <dbReference type="ARBA" id="ARBA00022630"/>
    </source>
</evidence>
<gene>
    <name evidence="14" type="primary">hemG</name>
    <name evidence="14" type="ORF">K8V74_04095</name>
</gene>
<evidence type="ECO:0000313" key="14">
    <source>
        <dbReference type="EMBL" id="HJE77108.1"/>
    </source>
</evidence>
<keyword evidence="8 12" id="KW-0285">Flavoprotein</keyword>
<keyword evidence="9 12" id="KW-0274">FAD</keyword>
<comment type="function">
    <text evidence="3 12">Involved in coproporphyrin-dependent heme b biosynthesis. Catalyzes the oxidation of coproporphyrinogen III to coproporphyrin III.</text>
</comment>
<evidence type="ECO:0000256" key="5">
    <source>
        <dbReference type="ARBA" id="ARBA00008310"/>
    </source>
</evidence>
<evidence type="ECO:0000259" key="13">
    <source>
        <dbReference type="Pfam" id="PF01593"/>
    </source>
</evidence>